<organism evidence="2 3">
    <name type="scientific">Liparis tanakae</name>
    <name type="common">Tanaka's snailfish</name>
    <dbReference type="NCBI Taxonomy" id="230148"/>
    <lineage>
        <taxon>Eukaryota</taxon>
        <taxon>Metazoa</taxon>
        <taxon>Chordata</taxon>
        <taxon>Craniata</taxon>
        <taxon>Vertebrata</taxon>
        <taxon>Euteleostomi</taxon>
        <taxon>Actinopterygii</taxon>
        <taxon>Neopterygii</taxon>
        <taxon>Teleostei</taxon>
        <taxon>Neoteleostei</taxon>
        <taxon>Acanthomorphata</taxon>
        <taxon>Eupercaria</taxon>
        <taxon>Perciformes</taxon>
        <taxon>Cottioidei</taxon>
        <taxon>Cottales</taxon>
        <taxon>Liparidae</taxon>
        <taxon>Liparis</taxon>
    </lineage>
</organism>
<feature type="compositionally biased region" description="Basic and acidic residues" evidence="1">
    <location>
        <begin position="41"/>
        <end position="51"/>
    </location>
</feature>
<sequence>MISDFSLMCDSHRSQELHNQLQTQQEEQEEEEEEEEEEEAPVDRVPVDRVPEGPGGPGPCGPGPCGPGPCSRVTPRVKLPPEFPAVRRLQGPAACGRSLQATGAAQPIRELVPPQRAAYLCAKKPTVRQSEPPAGRRRSRAPPRGC</sequence>
<evidence type="ECO:0000313" key="3">
    <source>
        <dbReference type="Proteomes" id="UP000314294"/>
    </source>
</evidence>
<evidence type="ECO:0000313" key="2">
    <source>
        <dbReference type="EMBL" id="TNN32434.1"/>
    </source>
</evidence>
<feature type="compositionally biased region" description="Basic residues" evidence="1">
    <location>
        <begin position="135"/>
        <end position="146"/>
    </location>
</feature>
<feature type="region of interest" description="Disordered" evidence="1">
    <location>
        <begin position="1"/>
        <end position="77"/>
    </location>
</feature>
<proteinExistence type="predicted"/>
<feature type="compositionally biased region" description="Acidic residues" evidence="1">
    <location>
        <begin position="26"/>
        <end position="40"/>
    </location>
</feature>
<comment type="caution">
    <text evidence="2">The sequence shown here is derived from an EMBL/GenBank/DDBJ whole genome shotgun (WGS) entry which is preliminary data.</text>
</comment>
<gene>
    <name evidence="2" type="ORF">EYF80_057407</name>
</gene>
<dbReference type="AlphaFoldDB" id="A0A4Z2EVP5"/>
<feature type="compositionally biased region" description="Pro residues" evidence="1">
    <location>
        <begin position="54"/>
        <end position="67"/>
    </location>
</feature>
<dbReference type="EMBL" id="SRLO01002703">
    <property type="protein sequence ID" value="TNN32434.1"/>
    <property type="molecule type" value="Genomic_DNA"/>
</dbReference>
<dbReference type="Proteomes" id="UP000314294">
    <property type="component" value="Unassembled WGS sequence"/>
</dbReference>
<evidence type="ECO:0000256" key="1">
    <source>
        <dbReference type="SAM" id="MobiDB-lite"/>
    </source>
</evidence>
<reference evidence="2 3" key="1">
    <citation type="submission" date="2019-03" db="EMBL/GenBank/DDBJ databases">
        <title>First draft genome of Liparis tanakae, snailfish: a comprehensive survey of snailfish specific genes.</title>
        <authorList>
            <person name="Kim W."/>
            <person name="Song I."/>
            <person name="Jeong J.-H."/>
            <person name="Kim D."/>
            <person name="Kim S."/>
            <person name="Ryu S."/>
            <person name="Song J.Y."/>
            <person name="Lee S.K."/>
        </authorList>
    </citation>
    <scope>NUCLEOTIDE SEQUENCE [LARGE SCALE GENOMIC DNA]</scope>
    <source>
        <tissue evidence="2">Muscle</tissue>
    </source>
</reference>
<keyword evidence="3" id="KW-1185">Reference proteome</keyword>
<accession>A0A4Z2EVP5</accession>
<protein>
    <submittedName>
        <fullName evidence="2">Uncharacterized protein</fullName>
    </submittedName>
</protein>
<feature type="region of interest" description="Disordered" evidence="1">
    <location>
        <begin position="122"/>
        <end position="146"/>
    </location>
</feature>
<name>A0A4Z2EVP5_9TELE</name>